<evidence type="ECO:0000313" key="2">
    <source>
        <dbReference type="EMBL" id="KAJ8340216.1"/>
    </source>
</evidence>
<dbReference type="EMBL" id="JAINUF010000016">
    <property type="protein sequence ID" value="KAJ8340216.1"/>
    <property type="molecule type" value="Genomic_DNA"/>
</dbReference>
<sequence length="224" mass="25301">MRPLAPGLTWECRLQCQSRGKRSHVLSHVYQELTRFAVRADPLKRLSHDSNRSRTFMHSGNASERAITEQGQLQGPQALRRSKVWRVLAVLPPMPLSHPSMHATIVPRYMSVAPTNPCEGDEGTGQRIVADLLSHLRTSIDSEAKHTTFFVSLYSRKSAWEELGPGDSRHTLYERRLSDCAAQTRHLTPLCSFPASRALPVMQSDCGGRMWEHRMLRGDCCKTL</sequence>
<comment type="caution">
    <text evidence="2">The sequence shown here is derived from an EMBL/GenBank/DDBJ whole genome shotgun (WGS) entry which is preliminary data.</text>
</comment>
<protein>
    <submittedName>
        <fullName evidence="2">Uncharacterized protein</fullName>
    </submittedName>
</protein>
<organism evidence="2 3">
    <name type="scientific">Synaphobranchus kaupii</name>
    <name type="common">Kaup's arrowtooth eel</name>
    <dbReference type="NCBI Taxonomy" id="118154"/>
    <lineage>
        <taxon>Eukaryota</taxon>
        <taxon>Metazoa</taxon>
        <taxon>Chordata</taxon>
        <taxon>Craniata</taxon>
        <taxon>Vertebrata</taxon>
        <taxon>Euteleostomi</taxon>
        <taxon>Actinopterygii</taxon>
        <taxon>Neopterygii</taxon>
        <taxon>Teleostei</taxon>
        <taxon>Anguilliformes</taxon>
        <taxon>Synaphobranchidae</taxon>
        <taxon>Synaphobranchus</taxon>
    </lineage>
</organism>
<keyword evidence="3" id="KW-1185">Reference proteome</keyword>
<feature type="compositionally biased region" description="Polar residues" evidence="1">
    <location>
        <begin position="53"/>
        <end position="62"/>
    </location>
</feature>
<dbReference type="AlphaFoldDB" id="A0A9Q1IHX0"/>
<gene>
    <name evidence="2" type="ORF">SKAU_G00348490</name>
</gene>
<dbReference type="Proteomes" id="UP001152622">
    <property type="component" value="Chromosome 16"/>
</dbReference>
<evidence type="ECO:0000313" key="3">
    <source>
        <dbReference type="Proteomes" id="UP001152622"/>
    </source>
</evidence>
<evidence type="ECO:0000256" key="1">
    <source>
        <dbReference type="SAM" id="MobiDB-lite"/>
    </source>
</evidence>
<proteinExistence type="predicted"/>
<feature type="region of interest" description="Disordered" evidence="1">
    <location>
        <begin position="52"/>
        <end position="74"/>
    </location>
</feature>
<accession>A0A9Q1IHX0</accession>
<reference evidence="2" key="1">
    <citation type="journal article" date="2023" name="Science">
        <title>Genome structures resolve the early diversification of teleost fishes.</title>
        <authorList>
            <person name="Parey E."/>
            <person name="Louis A."/>
            <person name="Montfort J."/>
            <person name="Bouchez O."/>
            <person name="Roques C."/>
            <person name="Iampietro C."/>
            <person name="Lluch J."/>
            <person name="Castinel A."/>
            <person name="Donnadieu C."/>
            <person name="Desvignes T."/>
            <person name="Floi Bucao C."/>
            <person name="Jouanno E."/>
            <person name="Wen M."/>
            <person name="Mejri S."/>
            <person name="Dirks R."/>
            <person name="Jansen H."/>
            <person name="Henkel C."/>
            <person name="Chen W.J."/>
            <person name="Zahm M."/>
            <person name="Cabau C."/>
            <person name="Klopp C."/>
            <person name="Thompson A.W."/>
            <person name="Robinson-Rechavi M."/>
            <person name="Braasch I."/>
            <person name="Lecointre G."/>
            <person name="Bobe J."/>
            <person name="Postlethwait J.H."/>
            <person name="Berthelot C."/>
            <person name="Roest Crollius H."/>
            <person name="Guiguen Y."/>
        </authorList>
    </citation>
    <scope>NUCLEOTIDE SEQUENCE</scope>
    <source>
        <strain evidence="2">WJC10195</strain>
    </source>
</reference>
<name>A0A9Q1IHX0_SYNKA</name>